<reference evidence="1 2" key="1">
    <citation type="submission" date="2016-11" db="EMBL/GenBank/DDBJ databases">
        <authorList>
            <person name="Jaros S."/>
            <person name="Januszkiewicz K."/>
            <person name="Wedrychowicz H."/>
        </authorList>
    </citation>
    <scope>NUCLEOTIDE SEQUENCE [LARGE SCALE GENOMIC DNA]</scope>
    <source>
        <strain evidence="1">NCIMB 2154T</strain>
    </source>
</reference>
<dbReference type="Pfam" id="PF13585">
    <property type="entry name" value="CHU_C"/>
    <property type="match status" value="1"/>
</dbReference>
<dbReference type="GeneID" id="47722859"/>
<sequence>MIKKILTLIVFFQVFVSFSQELEKEEKIPLQEPISSQIIKESSSADKRADTPFRQRLVTGGINVKGNMTFIGNSILNRDTDKTAPIRTLYKFNGTGYYVFNGADTANDPYNSDLFWNNGGRAANVNNGNVYMDYIDVDGDVSTFSSSKATLTLPTCSRIVYAGLYWAGVYPYETWQNEEPRSIDKNKIKFKVPGGNYIDLIANTTDSSIREQIYDDGAFNQKPYVYYKDVTNLVDKDNPNGDYFAANIRAVRGLDRNYGLGGAAGWALILIYENEAESSKNISLFDGFATINGSNNVDISYTGFTTIPAGPVRAELIVATLEGDGFIDGDRFQIEDNNGNFIDISNSKNPADNFFNGSITKYGNYATGRNPNSENTLGFDVDLLTLNNPSNSVIGNGDTSANVRFTTGGDVYWPFLTAMSVEIIEPKIQLVKTIDDGAGNDVAGTPVGLGSELWYEVSFQNIGTDNALNTEIVDRLPKNVDLIEADLVLPDPRITYTYKVPALANGFRGELRLKIPDDMVEEGGIKHSFRFKVKVVTDCNQLRDVCSNKIENQAYANYDSDEGNTPRITNDFSFSGVDACNLGVIGTSNFLIDTSGCTFERDEVLCGSSITLTAGAGFQSYEWKDPNGNVIGTNQTVTVSVPGTYTVNKIAPVGCIDTTEKINVIPYNNEPNPLLPFIDRMLTCPNDLSGLSNVAEIYLCGTGSSRAINLPFTGTTATTVEWFKLDETSCPDAVTGCANVNTACTWQSIGTSFSETIANEGEYRVDVLYDGRCPTSYYFNVFKATLNPDIVKKDIICGKQGSITVNNVPNGYEYKLTGPNGYSVGFQNGNSFTVSDIGDYNLEIRIQNSSAASCIYTYPSINIQNKNIDINLGQSTVLCATDPVDLRVQVSNAPGEYTYVLTEDGNTTPIATFGPTTDNDYTFQVTNAGDYTVQVSTPDCTGTESITINKPLPLTLTAANTKEITCKDGTSDGLITLISGGGTITVGDTYKYAVWTDKGTDLYASISDIPSTAYFTNNVYNVVNGQEGIYRFIVVDSNNCYKVSNPIEIKVEPELTFTAKPKDVTCSGQADGQIEVSLNGGALGYLIEYKEENATTWNTSGVFTGLPANTYTIDVRASKNGYQCLYKIEGIEIKVPNPIVSSASKTKEYTCLENGEITFEEATGGTAPYSYGINGVYSSNRVKGNLTQGTYVLTIRDANNCTLTLADIVIDPLPIEPTFSTNVAYNCDGTGSVTITPAGAGYSYLLDGVAQADPMSNVFTNVAVGLHTIRVDYGSSCTVDISVRVLADKEFSAKVIATTNSICNNSDNGTITVLAEDFVGGDFEYSIDGGATWSMAGDNPYKIVGLQDGVYNVFVKEGACEIDLGNITIEEPPKLVLSASIEEGASCSGTDTGATIKATAVGGTPPYTYSIDGGATWNTTGVFTNVPPSATEYEINVRDSRNCNECGCSIDPFINGGFEDPASSTSRPDIRFISEDNFPGWDTTASDNIIEVWSNGYNGVFASEGSSFVELNANRVSTLYQEYCTQPGDIISWSLDHRGRAGVDVADVRIGGSLTTATIVETMSDDKNAWGSYSGTYTVPAGQSVTLVSFEAVSTASGNNTIGNFIDNVNIQINKVSCVPIKIKVDPPATIIHDAKITECYDGSNGQIEVNVTQGGGNYQFRIDGGAWLAPTPSTATTYTFTGLTPKTYTVEVLDGLGCISAPSTHVLHPVLKASSVLTNVTCDPGEIAITGEGGDGNYVYAVVPVGDPTSGFVAGNTFPIAVAGNYDVYVRDNNGNAKYCEYKETVTIGAITSPKASLTAVQPNCTGNTGTINVFISEGAGPYEVTLTGVATGVTSTVGPSAATTASFTGLSSDTYEIEVKDANGCKSTKVSEVIAVPDPIVSSASKTKEYTCLENGEITFVQATGGTAPYSYGIQDGATGIMQYSSSRTKGGLTEGVYKLAVKDANNCILTLADITIDPLPVEPTFSTGIVYNCDGTGTITVTPTGAGYSYLLDGVAQADPASNVFANVAVGLHTIRVDYGSSCTIDVSATVLANQEFTAKVDSNTDNRCNGSDDGTITLIASNYGTSYEYSIDGGGTWATATTSPFVIDPVAEGTHAVQVRTTLGTTCVLPLGDVTISEPAPVVTSATIEQIADCRGTGATIQAVSTGGTPPYEYSIDGGATWNITGEFSNVVASVTPYTIQSKDSKGCVSVTNATITVTAPPGVVHDAEITECYDGNNGQIVVNVTQGNGNYQFRIDGGAWLAPTPSTATTYTFTGLTPKTYTVEVLDGLGCISAPSTHVLHPVLKASSVLTNVTCDPGEIAITGEGGDGNYVYAVVPVGDPTSGFVAGNTFPIAVAGDYDVYVRDNNGNAKYCEYKETVTIGAITSPKASLTAVQPNCTGNTGTINVFISEGAGPYEVTLTGVATGVTSTVGPSAATTASFTGLSSDTYEIEVKDANGCKSTKVSEVIAVPDPIVSSASKTKEYTCLENGEITFVQATGGTAPYSYGIQDGATGIMQYSSSLTKGGLTEGVYKLAVRDANNCILTLADITIDPLPVEPTFSTGIVYNCDGTGTITVTPKGAGYSYLLDGVAQADPASNVFANVAVGLHTIRVDYGSSCTIDVSATVLANQEFTAKVDSNTDNRCNGSDDGTITLIASNYGTSYEYSIDGGGTWATATTSPFVIDPVAEGTHAVQVRTTLGTTCVLPLGDVTISEPAPVVTSATIEQIADCRGTGATIQAVSTGGTPPYEYSIDGGATWNITGKFSNVVASVTPYTIQSKDSKGCVSVTNATITVTAPPGVVHDAEITECYDGNNGQIVVNVTQGNGNYQFRIDGGPWQTPTPSTATTYTFTGLGPKTYTVEVLDGLGCKSLPSTHSLDTEIAVSATKKELSCNPGEITVSGLGGDGNYVYTVVPVGDPATGFSTTTVYPISVVGDYDVYVRDNNGSVGYCEDVTTLTITQITNPKVSLSDNSPRCFGETGTVTVAIQNGLSPYKIEVVGALGYTNTVTSFTGTNKTYSGLVADAYTVTITDANGCIVTDTINLIQFPELNPTTLGVVPPGVCVNYELDNSGFGFDFTNLPTVSAPYSIEYSKDNGTSWQVSPIFRSMNPGTEINPAIRIIDGTGTQVCINYLDRFETPFNVKGLIVNPVSGGGSCLSGFNVTVEAIGGVGPFEFAINAPTGWFAPDAAGPGDPDRTKTFSGLVPGRTYEFFVRDTSTGCIEQNTEDIYAIYTPSVGIEGVVDNMSCSGANSGKITFTLDNTSGDLSDPFDYTLYKRDPSNTGIAVPAYTGINQSGFAPIVVAGLSPGEYYLELTGATGCLWASKDILIEEGTPIQGSVVKANDITCSTAGVVNIENVIGGFGGYDYTLTVTNATGITSPTGGATSIPISYVNVTDPTQPVNVAVEVVDSNGCSQNIGNVDLVVSQLPVIDAIAVSTCDVNKTITVTGTNGLAPYLYSIDNGVTYKRIGLFENLVVGTTYTIKIKDANGCESTTQTRTIHPSLDFNATIVKNLDCTLTPNATIQLDVLSGTNNYSYIVETSAGANVIPVTTFTTAVTTFSISAVGDYKVTLTDVTSGCSKVKEFTVKDSIKPIFTYDKEDSVCNGSNSGIIRLTAQDNGIVPLRYTISPDPNGVGAITTNVFEKLPPATYVVTAEGSNGCTTTSGNIVIDELTAIDIPAGALKVTEFGCTTGNVTNSATISIDASLITGGSGIYEQVEFIDTKGTATTADDVVLQKGSSYSYTSTAESGGDYLITIYDDKGCSESIAASIAPFAKLLTTKVVVDKKIDCNTGEDITVTYTSSTPVLAPATVSYMVTGTKGYTATNTTGVFTGLVTDTYTVTVTNTGTNCVLTSSHQVLEEPKFVLDINKLSNVNCLGSNTGELSFEFSSSTPYVGNYDYEIFDQGGTLVRPKVLGVNGLVTVTGLSSGSYYVVATMVGSPFCPVKSATIEIEEPDAALNFTTSVKAVSCKDGANGIITVNPVGGWGSYQYELSDALGTTVIKAYNPTNIFKDLSPNTYTVRVKDINGCVVSKTETLVNPDEITFNLVKDDNVCTATSGGSITVTAVGGTGNYTYILVDGSGIEIRNQTTNVFASLGSGTYTVNVKDSNNCSAVSTQNITLHPNLEFTVTETKKIDCTVSPSGIVSVSILSGSGNYEYEVLNSLGGSVVARVAIVGTTVTFNTVAKDIYTINVYDVGATPNCSITKKIDIDDSIKPIFTYDKEDSVCNGSNSGIIRLTAQDNGIVPLRYTISPDPNGVGAITTNVFEKLPPATYVVTAEGSNGCTTASGNIVIDELTAIDIPAGALKVTEFGCTTGNVTNSATISIDASLITGGSGIYEQVEFIDTKGTATTADDVVLQKGSSYSYTSTAESGGDYLITIYDDKGCSESIAASIAPFAKLLTTKVVVDKKIDCNTGEDITVTYTSSTPVLAPATVSYMVTGTKGYTATNTTGVFTGLVTDTYTVTVTNTGTNCVLTSSHQVLEEPKFVLDINKLSNVNCLGSNTGELSFEFSSSTPYVGNYDYEIFDQGGTLVRPKVLGVNGLVTVTGLSSGSYYIVATMVGSPFCPVKSATIEIEEPDAALNFTTSVKAVSCKDGANGIITVNPVGGWGSYQYELSDALGTTVIKAYNPTNIFKDLSPNTYTVRVKDINGCVVSKTETLVNPDEITFNLVKDDNVCTATSGGSITVTAVGGTGNYTYILVDGSGTEIRNQTTNVFASLGSGTYTVNVKDSNNCSAVSTQNITLHPNLEFTVTETKKIDCTVSPSGIVSVSILSGSGNYEYEVLNSLGGSVVARVAIVGTTVTFNTVAKDIYTINVYDVGATPNCSITKKIDIDDSIKPIFTYDKEDSVCNGSNSGIIRLTAQDNGIVPLRYTISPDPNGVGAITTNVFEKLPPATYVVTAEGSNGCTTTSGNIVIDELTAIDIPAGALKVTEFGCTTGNVTNSATISIDASLITGGSGTYKQVEFIDTKGTATTADDVSLQKGSSFSYTSTAESGGDYLITIYDDKGCSESIAASIAPFAKLLTTKVVVDKKIDCNTGEDITVTYTSSTPVLAPATVSYMVTGTKGYTATNTTGVFTGLVTDTYTVTVTNTGTNCVLTSSHQVLEEPKFVLDINKLSNVNCLGSNTGELSFEFSSSTPYVGNYDYEIFDQGGTLVRPKVLGVNGLVTVTGLSSGSYYVVATMVGSPFCPVQSATIEIEEPDAALKITTTPTLISCIASNTGEVVISAEGGWGGYQYQLLNTTTGVTHQNFATNGTIIGLNAGVYVASVRDANGCIVTDTFTLNAPDPIAETHSVITNVCDGESTATITIDTVSGGQGISPTYTYILVYPDGSQSASQSSNQFTGLPEGDYSVIITDDYSCTYTTPTIKVIDPDKVVASAGITGNITCRDPQATITVTGTGGTAPYMYSNDGINFVASNVFRVDAGQHKYYVRDSKMCVSEAFFVTVAALEELEAELDTTSATVTCNGEANAVLSAIAKGGFGSYEYELLDAADPTNLVVVRPNQTSKVFRNLGPGTYKIRVTSGDCVTLTEAYEIKEPDALEVTGNKTDITCTGEKDGTITVNAVGGTGAYIYALSTDPRKFQKENTFSSLPAGTYTVTVKDERGCFNTIDFEIESPDPLIVSPTALITQQVCIEDATPTFTIEVEGGRAPYFTSIDGGQTFNQGKLTYGAADGIVGGKTYLVYVKDSSGCTPAKPVTVVTTKPVDLNLSVNTVYECDGVTITATVNDEYKNQVVYLLQGNTTLTNDTGVFENVLAGQNYTVTVEHALTGCKNLSSPFEVEDIKPLGMTIDDSEKNILRANGVDGRPPYLYSIDGSNFDANNEFVITQTRDYTITVRDDRGCEFVLTVAGEYITIDVPNLFTPDGDGNNDYWYPNEVESYHDIEVFIYDRYARKITSFKGDHQGWDGTYQGRHLPSGDYWYAIYYKELSGQKKKLMGHFTLYR</sequence>
<evidence type="ECO:0000313" key="1">
    <source>
        <dbReference type="EMBL" id="SFZ81859.1"/>
    </source>
</evidence>
<dbReference type="OrthoDB" id="607469at2"/>
<evidence type="ECO:0000313" key="2">
    <source>
        <dbReference type="Proteomes" id="UP000231564"/>
    </source>
</evidence>
<organism evidence="1 2">
    <name type="scientific">Tenacibaculum maritimum NCIMB 2154</name>
    <dbReference type="NCBI Taxonomy" id="1349785"/>
    <lineage>
        <taxon>Bacteria</taxon>
        <taxon>Pseudomonadati</taxon>
        <taxon>Bacteroidota</taxon>
        <taxon>Flavobacteriia</taxon>
        <taxon>Flavobacteriales</taxon>
        <taxon>Flavobacteriaceae</taxon>
        <taxon>Tenacibaculum</taxon>
    </lineage>
</organism>
<dbReference type="Pfam" id="PF13573">
    <property type="entry name" value="SprB"/>
    <property type="match status" value="11"/>
</dbReference>
<dbReference type="InterPro" id="IPR025667">
    <property type="entry name" value="SprB_repeat"/>
</dbReference>
<name>A0A2H1E8R3_9FLAO</name>
<gene>
    <name evidence="1" type="primary">sprB</name>
    <name evidence="1" type="ORF">MARIT_1321</name>
</gene>
<proteinExistence type="predicted"/>
<dbReference type="Proteomes" id="UP000231564">
    <property type="component" value="Chromosome MARIT"/>
</dbReference>
<dbReference type="KEGG" id="tmar:MARIT_1321"/>
<dbReference type="InterPro" id="IPR026341">
    <property type="entry name" value="T9SS_type_B"/>
</dbReference>
<protein>
    <submittedName>
        <fullName evidence="1">Adhesin SprB</fullName>
    </submittedName>
</protein>
<dbReference type="NCBIfam" id="TIGR04131">
    <property type="entry name" value="Bac_Flav_CTERM"/>
    <property type="match status" value="1"/>
</dbReference>
<dbReference type="EMBL" id="LT634361">
    <property type="protein sequence ID" value="SFZ81859.1"/>
    <property type="molecule type" value="Genomic_DNA"/>
</dbReference>
<keyword evidence="2" id="KW-1185">Reference proteome</keyword>
<accession>A0A2H1E8R3</accession>
<dbReference type="RefSeq" id="WP_100211076.1">
    <property type="nucleotide sequence ID" value="NZ_CP138495.1"/>
</dbReference>